<dbReference type="Gene3D" id="3.30.70.120">
    <property type="match status" value="1"/>
</dbReference>
<reference evidence="3 7" key="3">
    <citation type="submission" date="2019-11" db="EMBL/GenBank/DDBJ databases">
        <title>Green- and brown-colored morphotypes of Chlorobia in the stratified aquatic ecosystems of Kandalaksha Gulf (White Sea): A model for study of the accessory genome evolution.</title>
        <authorList>
            <person name="Grouzdev D.S."/>
        </authorList>
    </citation>
    <scope>NUCLEOTIDE SEQUENCE [LARGE SCALE GENOMIC DNA]</scope>
    <source>
        <strain evidence="3 7">ZM</strain>
    </source>
</reference>
<dbReference type="SUPFAM" id="SSF54913">
    <property type="entry name" value="GlnB-like"/>
    <property type="match status" value="1"/>
</dbReference>
<evidence type="ECO:0000313" key="6">
    <source>
        <dbReference type="Proteomes" id="UP000327458"/>
    </source>
</evidence>
<comment type="similarity">
    <text evidence="1">Belongs to the UPF0166 family.</text>
</comment>
<evidence type="ECO:0000313" key="5">
    <source>
        <dbReference type="Proteomes" id="UP000279908"/>
    </source>
</evidence>
<evidence type="ECO:0000313" key="2">
    <source>
        <dbReference type="EMBL" id="KAA6233410.1"/>
    </source>
</evidence>
<accession>A0A432AWI3</accession>
<proteinExistence type="inferred from homology"/>
<dbReference type="Pfam" id="PF02641">
    <property type="entry name" value="DUF190"/>
    <property type="match status" value="1"/>
</dbReference>
<dbReference type="EMBL" id="WUBZ01000009">
    <property type="protein sequence ID" value="MWV54209.1"/>
    <property type="molecule type" value="Genomic_DNA"/>
</dbReference>
<name>A0A432AWI3_CHLPH</name>
<evidence type="ECO:0000313" key="4">
    <source>
        <dbReference type="EMBL" id="RTY39603.1"/>
    </source>
</evidence>
<evidence type="ECO:0000313" key="7">
    <source>
        <dbReference type="Proteomes" id="UP000489351"/>
    </source>
</evidence>
<comment type="caution">
    <text evidence="4">The sequence shown here is derived from an EMBL/GenBank/DDBJ whole genome shotgun (WGS) entry which is preliminary data.</text>
</comment>
<dbReference type="EMBL" id="VMRG01000001">
    <property type="protein sequence ID" value="KAA6233410.1"/>
    <property type="molecule type" value="Genomic_DNA"/>
</dbReference>
<dbReference type="EMBL" id="RXYK01000002">
    <property type="protein sequence ID" value="RTY39603.1"/>
    <property type="molecule type" value="Genomic_DNA"/>
</dbReference>
<evidence type="ECO:0000256" key="1">
    <source>
        <dbReference type="ARBA" id="ARBA00010554"/>
    </source>
</evidence>
<reference evidence="4 5" key="1">
    <citation type="submission" date="2018-12" db="EMBL/GenBank/DDBJ databases">
        <authorList>
            <person name="Lunina O.N."/>
            <person name="Grouzdev D.S."/>
            <person name="Gorlenko V.M."/>
            <person name="Savvichev A.S."/>
        </authorList>
    </citation>
    <scope>NUCLEOTIDE SEQUENCE [LARGE SCALE GENOMIC DNA]</scope>
    <source>
        <strain evidence="4 5">BrKhr-17</strain>
    </source>
</reference>
<sequence length="111" mass="12608">MELETRELLRVFVGEHARFGHRPLYEEIVREARLQGMAGATALKGVLSFGHDLAIHTSKLMELAQDLPMVVELVDDLEKIDRFIPVLEQMVHDSASRVMITREVVRSGIIE</sequence>
<dbReference type="InterPro" id="IPR015867">
    <property type="entry name" value="N-reg_PII/ATP_PRibTrfase_C"/>
</dbReference>
<keyword evidence="7" id="KW-1185">Reference proteome</keyword>
<dbReference type="AlphaFoldDB" id="A0A432AWI3"/>
<gene>
    <name evidence="4" type="ORF">EKD02_01900</name>
    <name evidence="2" type="ORF">FP507_09420</name>
    <name evidence="3" type="ORF">GJ685_03910</name>
</gene>
<dbReference type="PANTHER" id="PTHR35983">
    <property type="entry name" value="UPF0166 PROTEIN TM_0021"/>
    <property type="match status" value="1"/>
</dbReference>
<dbReference type="PANTHER" id="PTHR35983:SF1">
    <property type="entry name" value="UPF0166 PROTEIN TM_0021"/>
    <property type="match status" value="1"/>
</dbReference>
<dbReference type="Proteomes" id="UP000489351">
    <property type="component" value="Unassembled WGS sequence"/>
</dbReference>
<protein>
    <submittedName>
        <fullName evidence="4">DUF190 domain-containing protein</fullName>
    </submittedName>
</protein>
<reference evidence="2 6" key="2">
    <citation type="submission" date="2019-07" db="EMBL/GenBank/DDBJ databases">
        <title>Draft genome Sequence of Chlorobium phaeovibrioides sp. strain PhvTcv-s14, from the Phylum Chlorobi.</title>
        <authorList>
            <person name="Babenko V."/>
            <person name="Boldyreva D."/>
            <person name="Kanygina A."/>
            <person name="Selezneva O."/>
            <person name="Akopiyan T."/>
            <person name="Lunina O."/>
        </authorList>
    </citation>
    <scope>NUCLEOTIDE SEQUENCE [LARGE SCALE GENOMIC DNA]</scope>
    <source>
        <strain evidence="2 6">GrTcv12</strain>
    </source>
</reference>
<dbReference type="Proteomes" id="UP000327458">
    <property type="component" value="Unassembled WGS sequence"/>
</dbReference>
<dbReference type="InterPro" id="IPR011322">
    <property type="entry name" value="N-reg_PII-like_a/b"/>
</dbReference>
<dbReference type="InterPro" id="IPR003793">
    <property type="entry name" value="UPF0166"/>
</dbReference>
<dbReference type="Proteomes" id="UP000279908">
    <property type="component" value="Unassembled WGS sequence"/>
</dbReference>
<organism evidence="4 5">
    <name type="scientific">Chlorobium phaeovibrioides</name>
    <dbReference type="NCBI Taxonomy" id="1094"/>
    <lineage>
        <taxon>Bacteria</taxon>
        <taxon>Pseudomonadati</taxon>
        <taxon>Chlorobiota</taxon>
        <taxon>Chlorobiia</taxon>
        <taxon>Chlorobiales</taxon>
        <taxon>Chlorobiaceae</taxon>
        <taxon>Chlorobium/Pelodictyon group</taxon>
        <taxon>Chlorobium</taxon>
    </lineage>
</organism>
<evidence type="ECO:0000313" key="3">
    <source>
        <dbReference type="EMBL" id="MWV54209.1"/>
    </source>
</evidence>